<feature type="region of interest" description="Disordered" evidence="1">
    <location>
        <begin position="82"/>
        <end position="102"/>
    </location>
</feature>
<proteinExistence type="predicted"/>
<evidence type="ECO:0000313" key="2">
    <source>
        <dbReference type="EMBL" id="KAJ3994002.1"/>
    </source>
</evidence>
<dbReference type="InterPro" id="IPR016024">
    <property type="entry name" value="ARM-type_fold"/>
</dbReference>
<sequence length="1406" mass="154661">MSPHTAFQVPLTFLNLTNIRDAFFPSSTVLTSWGLSPDDNNAGSVIGLEDGSVLLLRRLEIQETRNSYTKYSSPRLSPAALSRTSLTASRSNSPSGSHISHISPFSVTQRSRVVSGITSEQVEAPKNFVDFDSEAEKLKDLLKGRGPRERTSLDGKAAASAESKPFKKKMKEPPRSMLSATASPALSPLSVSAPPSPSGPSQPQISKELELVCHIIPPEVGQGHRVSGIELLHGNELSAVLQQSGNLAVLSNRDGKCFTHVQIANTNLSSSVRHSQYMHDVWLWTHLRSYVAGENILLLASAALAPESVSTSLSDSDEDSKDRCRVVLLELCTSHLIGTLEVKLEPIGQWYCDGLPQTVGLHYMEDQSFQFYSLSQDGRFAVQHLHISPNVPTVATPTKEPQESHLNLNLGALGPLPNPFKSKLKSPDDETAVEPTFKTNRVRLDNASVVGNISSKDSLFEYNFAPIGDTLKGVGWSDNELIAFDYVNGRFTSLFSSANFDVFHAKWLDSKTIAIIFEDRCELYQTVNVDASGEEIPASSASTESVLIQPILLKTISISSFDAIEFLTACELLTVDCNQQITRFSWNERLQRSPKDVVRNIWHRSKRVQKAVANPVKLTSLLVLDPESFVLGGSDGHLRQSSFLELCEENFSINNCSGCSDWALDAKIVSLHLAKNERTNVQYLVGGGDDGSIAIWSSALKLCARWIVFTTPLQLIAQFPDVKGAPLRGAVLCVSEDGTIAVVALDGFQFLFVVPGSPFPLQRVYLGEDNLLLAYADQRARLWDVRTREFWRSMSMDKAEELFAQGGWTELYVLKPGPIIVSSFKILHRILRSSSNDNPPNRSLTNISVSSRSSDVACTLSLDLNSFISDSLLVIKTVSTNRKQTRNILLAREHLRSALSLILTPGLNRDIDEICFEQLGIKRANASMGFSRDGFVSLYHYSQPEHCWSLSGNVSAARALAIVALLRALSVFEELSESTSTVTAFYATGLAGPVGSAYKPPNLAFLARRWFESSSMPNAPMDIDLTSGAHLPLSGELRHSVRLLFDAAVIRLTDEETNAIVDEWQHKLPCLQPAAEKETALAALSLFLCGYLAADKYSMLSASALTDIVKSISMYLHDEHSIYRVLAIDLCSRGFHVWQHYIDALEILRSLFSLATSSKKESINAQNVGAQARIAILHIASTNTPLFMTTLGLDILNPTSTEQRKSVMQIVAFLIKKARDHDRPLILYSNLPKLMEAVVKSLDPNSTSNRDAVLDTATEILGHVVKTFPTVDFHMSSQRLAVGTSEGAMVMYDLKTAIRLYVLEGHKKRISACSFSPDGRRLVTLSLEESVVLVWKVGTSFVSFFNPGAPPRQGHSGSEPFKTLSFNVGDAGNMNIAETLEFVRFEWTADRSVKLKIRDSILTFST</sequence>
<evidence type="ECO:0000313" key="3">
    <source>
        <dbReference type="Proteomes" id="UP001163828"/>
    </source>
</evidence>
<dbReference type="PANTHER" id="PTHR44099:SF4">
    <property type="entry name" value="RABCONNECTIN-3B, ISOFORM A"/>
    <property type="match status" value="1"/>
</dbReference>
<dbReference type="SUPFAM" id="SSF48371">
    <property type="entry name" value="ARM repeat"/>
    <property type="match status" value="1"/>
</dbReference>
<organism evidence="2 3">
    <name type="scientific">Lentinula boryana</name>
    <dbReference type="NCBI Taxonomy" id="40481"/>
    <lineage>
        <taxon>Eukaryota</taxon>
        <taxon>Fungi</taxon>
        <taxon>Dikarya</taxon>
        <taxon>Basidiomycota</taxon>
        <taxon>Agaricomycotina</taxon>
        <taxon>Agaricomycetes</taxon>
        <taxon>Agaricomycetidae</taxon>
        <taxon>Agaricales</taxon>
        <taxon>Marasmiineae</taxon>
        <taxon>Omphalotaceae</taxon>
        <taxon>Lentinula</taxon>
    </lineage>
</organism>
<reference evidence="2" key="1">
    <citation type="submission" date="2022-08" db="EMBL/GenBank/DDBJ databases">
        <authorList>
            <consortium name="DOE Joint Genome Institute"/>
            <person name="Min B."/>
            <person name="Riley R."/>
            <person name="Sierra-Patev S."/>
            <person name="Naranjo-Ortiz M."/>
            <person name="Looney B."/>
            <person name="Konkel Z."/>
            <person name="Slot J.C."/>
            <person name="Sakamoto Y."/>
            <person name="Steenwyk J.L."/>
            <person name="Rokas A."/>
            <person name="Carro J."/>
            <person name="Camarero S."/>
            <person name="Ferreira P."/>
            <person name="Molpeceres G."/>
            <person name="Ruiz-Duenas F.J."/>
            <person name="Serrano A."/>
            <person name="Henrissat B."/>
            <person name="Drula E."/>
            <person name="Hughes K.W."/>
            <person name="Mata J.L."/>
            <person name="Ishikawa N.K."/>
            <person name="Vargas-Isla R."/>
            <person name="Ushijima S."/>
            <person name="Smith C.A."/>
            <person name="Ahrendt S."/>
            <person name="Andreopoulos W."/>
            <person name="He G."/>
            <person name="Labutti K."/>
            <person name="Lipzen A."/>
            <person name="Ng V."/>
            <person name="Sandor L."/>
            <person name="Barry K."/>
            <person name="Martinez A.T."/>
            <person name="Xiao Y."/>
            <person name="Gibbons J.G."/>
            <person name="Terashima K."/>
            <person name="Hibbett D.S."/>
            <person name="Grigoriev I.V."/>
        </authorList>
    </citation>
    <scope>NUCLEOTIDE SEQUENCE</scope>
    <source>
        <strain evidence="2">TFB10827</strain>
    </source>
</reference>
<dbReference type="SUPFAM" id="SSF50969">
    <property type="entry name" value="YVTN repeat-like/Quinoprotein amine dehydrogenase"/>
    <property type="match status" value="1"/>
</dbReference>
<dbReference type="InterPro" id="IPR001680">
    <property type="entry name" value="WD40_rpt"/>
</dbReference>
<dbReference type="EMBL" id="MU790729">
    <property type="protein sequence ID" value="KAJ3994002.1"/>
    <property type="molecule type" value="Genomic_DNA"/>
</dbReference>
<dbReference type="PANTHER" id="PTHR44099">
    <property type="entry name" value="RABCONNECTIN-3B, ISOFORM A"/>
    <property type="match status" value="1"/>
</dbReference>
<dbReference type="SMART" id="SM00320">
    <property type="entry name" value="WD40"/>
    <property type="match status" value="3"/>
</dbReference>
<accession>A0ABQ8Q666</accession>
<dbReference type="InterPro" id="IPR049916">
    <property type="entry name" value="WDR72-like"/>
</dbReference>
<dbReference type="Gene3D" id="2.130.10.10">
    <property type="entry name" value="YVTN repeat-like/Quinoprotein amine dehydrogenase"/>
    <property type="match status" value="2"/>
</dbReference>
<keyword evidence="3" id="KW-1185">Reference proteome</keyword>
<evidence type="ECO:0008006" key="4">
    <source>
        <dbReference type="Google" id="ProtNLM"/>
    </source>
</evidence>
<feature type="compositionally biased region" description="Low complexity" evidence="1">
    <location>
        <begin position="176"/>
        <end position="193"/>
    </location>
</feature>
<protein>
    <recommendedName>
        <fullName evidence="4">WD40 repeat-like protein</fullName>
    </recommendedName>
</protein>
<dbReference type="InterPro" id="IPR011044">
    <property type="entry name" value="Quino_amine_DH_bsu"/>
</dbReference>
<dbReference type="Proteomes" id="UP001163828">
    <property type="component" value="Unassembled WGS sequence"/>
</dbReference>
<comment type="caution">
    <text evidence="2">The sequence shown here is derived from an EMBL/GenBank/DDBJ whole genome shotgun (WGS) entry which is preliminary data.</text>
</comment>
<name>A0ABQ8Q666_9AGAR</name>
<feature type="compositionally biased region" description="Basic and acidic residues" evidence="1">
    <location>
        <begin position="140"/>
        <end position="153"/>
    </location>
</feature>
<feature type="compositionally biased region" description="Low complexity" evidence="1">
    <location>
        <begin position="89"/>
        <end position="102"/>
    </location>
</feature>
<feature type="region of interest" description="Disordered" evidence="1">
    <location>
        <begin position="140"/>
        <end position="204"/>
    </location>
</feature>
<dbReference type="InterPro" id="IPR015943">
    <property type="entry name" value="WD40/YVTN_repeat-like_dom_sf"/>
</dbReference>
<dbReference type="Pfam" id="PF00400">
    <property type="entry name" value="WD40"/>
    <property type="match status" value="1"/>
</dbReference>
<gene>
    <name evidence="2" type="ORF">F5050DRAFT_1696869</name>
</gene>
<evidence type="ECO:0000256" key="1">
    <source>
        <dbReference type="SAM" id="MobiDB-lite"/>
    </source>
</evidence>